<evidence type="ECO:0000259" key="1">
    <source>
        <dbReference type="Pfam" id="PF06032"/>
    </source>
</evidence>
<dbReference type="InterPro" id="IPR010318">
    <property type="entry name" value="S-Me-THD_N"/>
</dbReference>
<sequence length="368" mass="39993">MKVLSKQDLHDILVGCTVLGTGGGGELDQGLKMIDEDVEKGYEFKLVSLDEVPDDVLIGSPYNAGSISPLSEEEKAKFKDLKVDELYNVNSFKALEEYLGQKFYATVTTELGGSNSAIAFSVAAKLGIPIVDGDPAGRSVPELQQSTFEMNNIPINPLSVATKFGDVVIIKDVVNGVRAEDIVRAIAVASQNTVGVTDHPILGKDIKNSVIPGAISYALKIGKALREAKELKKDVPREVAEAGNGYVLFNGKVSDFNWVDKGGFTIGETYIEGQGEFEGDEYKIWYKNENLVAWKNGKAHVTGPDLIAILDRKDGTPITNPYLEIGMEVTVIGLPAPEEWRTERGIADLGPRHFGFDIDYKPIEEIMG</sequence>
<dbReference type="Gene3D" id="3.40.1610.10">
    <property type="entry name" value="CV3147-like domain"/>
    <property type="match status" value="1"/>
</dbReference>
<dbReference type="InterPro" id="IPR024071">
    <property type="entry name" value="S-Me-THD_C_sf"/>
</dbReference>
<reference evidence="3" key="1">
    <citation type="submission" date="2022-01" db="EMBL/GenBank/DDBJ databases">
        <title>Collection of gut derived symbiotic bacterial strains cultured from healthy donors.</title>
        <authorList>
            <person name="Lin H."/>
            <person name="Kohout C."/>
            <person name="Waligurski E."/>
            <person name="Pamer E.G."/>
        </authorList>
    </citation>
    <scope>NUCLEOTIDE SEQUENCE</scope>
    <source>
        <strain evidence="3">MSK.14.39</strain>
    </source>
</reference>
<proteinExistence type="predicted"/>
<dbReference type="AlphaFoldDB" id="A0A9Q4ACZ0"/>
<feature type="domain" description="S-Me-THD N-terminal" evidence="1">
    <location>
        <begin position="7"/>
        <end position="171"/>
    </location>
</feature>
<organism evidence="3 4">
    <name type="scientific">Anaerosalibacter bizertensis</name>
    <dbReference type="NCBI Taxonomy" id="932217"/>
    <lineage>
        <taxon>Bacteria</taxon>
        <taxon>Bacillati</taxon>
        <taxon>Bacillota</taxon>
        <taxon>Tissierellia</taxon>
        <taxon>Tissierellales</taxon>
        <taxon>Sporanaerobacteraceae</taxon>
        <taxon>Anaerosalibacter</taxon>
    </lineage>
</organism>
<accession>A0A9Q4ACZ0</accession>
<evidence type="ECO:0000313" key="4">
    <source>
        <dbReference type="Proteomes" id="UP001108123"/>
    </source>
</evidence>
<dbReference type="InterPro" id="IPR048350">
    <property type="entry name" value="S-Me-THD-like_C"/>
</dbReference>
<gene>
    <name evidence="3" type="ORF">L0P62_09085</name>
</gene>
<keyword evidence="4" id="KW-1185">Reference proteome</keyword>
<dbReference type="EMBL" id="JAKNID010000039">
    <property type="protein sequence ID" value="MCG4565603.1"/>
    <property type="molecule type" value="Genomic_DNA"/>
</dbReference>
<comment type="caution">
    <text evidence="3">The sequence shown here is derived from an EMBL/GenBank/DDBJ whole genome shotgun (WGS) entry which is preliminary data.</text>
</comment>
<evidence type="ECO:0000259" key="2">
    <source>
        <dbReference type="Pfam" id="PF20906"/>
    </source>
</evidence>
<name>A0A9Q4ACZ0_9FIRM</name>
<dbReference type="Proteomes" id="UP001108123">
    <property type="component" value="Unassembled WGS sequence"/>
</dbReference>
<dbReference type="Gene3D" id="2.40.390.10">
    <property type="entry name" value="CV3147-like"/>
    <property type="match status" value="1"/>
</dbReference>
<dbReference type="Pfam" id="PF20906">
    <property type="entry name" value="S-Me-THD_C"/>
    <property type="match status" value="1"/>
</dbReference>
<feature type="domain" description="S-Me-THD-like C-terminal" evidence="2">
    <location>
        <begin position="177"/>
        <end position="363"/>
    </location>
</feature>
<dbReference type="Pfam" id="PF06032">
    <property type="entry name" value="S-Me-THD_N"/>
    <property type="match status" value="1"/>
</dbReference>
<evidence type="ECO:0000313" key="3">
    <source>
        <dbReference type="EMBL" id="MCG4565603.1"/>
    </source>
</evidence>
<protein>
    <submittedName>
        <fullName evidence="3">DUF917 domain-containing protein</fullName>
    </submittedName>
</protein>
<dbReference type="SUPFAM" id="SSF160991">
    <property type="entry name" value="CV3147-like"/>
    <property type="match status" value="1"/>
</dbReference>
<dbReference type="RefSeq" id="WP_226808533.1">
    <property type="nucleotide sequence ID" value="NZ_JAJBNW010000074.1"/>
</dbReference>
<dbReference type="InterPro" id="IPR027479">
    <property type="entry name" value="S-Me-THD_N_sf"/>
</dbReference>